<keyword evidence="3" id="KW-1185">Reference proteome</keyword>
<dbReference type="RefSeq" id="WP_260195319.1">
    <property type="nucleotide sequence ID" value="NZ_JAFFZE010000025.1"/>
</dbReference>
<dbReference type="Proteomes" id="UP001156441">
    <property type="component" value="Unassembled WGS sequence"/>
</dbReference>
<gene>
    <name evidence="2" type="ORF">JT362_30385</name>
</gene>
<proteinExistence type="predicted"/>
<keyword evidence="1" id="KW-0472">Membrane</keyword>
<feature type="transmembrane region" description="Helical" evidence="1">
    <location>
        <begin position="70"/>
        <end position="93"/>
    </location>
</feature>
<name>A0ABT2JI93_9PSEU</name>
<keyword evidence="1" id="KW-0812">Transmembrane</keyword>
<keyword evidence="1" id="KW-1133">Transmembrane helix</keyword>
<comment type="caution">
    <text evidence="2">The sequence shown here is derived from an EMBL/GenBank/DDBJ whole genome shotgun (WGS) entry which is preliminary data.</text>
</comment>
<sequence>MQPQPPPEQDPYRAMWQMSPVSDARAGGPAARRRSSLRLGAGIIGGVVTLMPFALVTTAVWGWWQGESSWSGGGWAILVMGLAAGFAVGAFVASESS</sequence>
<evidence type="ECO:0008006" key="4">
    <source>
        <dbReference type="Google" id="ProtNLM"/>
    </source>
</evidence>
<evidence type="ECO:0000313" key="2">
    <source>
        <dbReference type="EMBL" id="MCT2587441.1"/>
    </source>
</evidence>
<protein>
    <recommendedName>
        <fullName evidence="4">AtpZ/AtpI family protein</fullName>
    </recommendedName>
</protein>
<feature type="transmembrane region" description="Helical" evidence="1">
    <location>
        <begin position="39"/>
        <end position="64"/>
    </location>
</feature>
<reference evidence="2 3" key="1">
    <citation type="submission" date="2021-02" db="EMBL/GenBank/DDBJ databases">
        <title>Actinophytocola xerophila sp. nov., isolated from soil of cotton cropping field.</title>
        <authorList>
            <person name="Huang R."/>
            <person name="Chen X."/>
            <person name="Ge X."/>
            <person name="Liu W."/>
        </authorList>
    </citation>
    <scope>NUCLEOTIDE SEQUENCE [LARGE SCALE GENOMIC DNA]</scope>
    <source>
        <strain evidence="2 3">S1-96</strain>
    </source>
</reference>
<accession>A0ABT2JI93</accession>
<evidence type="ECO:0000313" key="3">
    <source>
        <dbReference type="Proteomes" id="UP001156441"/>
    </source>
</evidence>
<organism evidence="2 3">
    <name type="scientific">Actinophytocola gossypii</name>
    <dbReference type="NCBI Taxonomy" id="2812003"/>
    <lineage>
        <taxon>Bacteria</taxon>
        <taxon>Bacillati</taxon>
        <taxon>Actinomycetota</taxon>
        <taxon>Actinomycetes</taxon>
        <taxon>Pseudonocardiales</taxon>
        <taxon>Pseudonocardiaceae</taxon>
    </lineage>
</organism>
<evidence type="ECO:0000256" key="1">
    <source>
        <dbReference type="SAM" id="Phobius"/>
    </source>
</evidence>
<dbReference type="EMBL" id="JAFFZE010000025">
    <property type="protein sequence ID" value="MCT2587441.1"/>
    <property type="molecule type" value="Genomic_DNA"/>
</dbReference>